<protein>
    <submittedName>
        <fullName evidence="1">Uncharacterized protein</fullName>
    </submittedName>
</protein>
<name>A0ABR0F480_ZASCE</name>
<dbReference type="CDD" id="cd06168">
    <property type="entry name" value="LSMD1"/>
    <property type="match status" value="1"/>
</dbReference>
<evidence type="ECO:0000313" key="1">
    <source>
        <dbReference type="EMBL" id="KAK4508278.1"/>
    </source>
</evidence>
<organism evidence="1 2">
    <name type="scientific">Zasmidium cellare</name>
    <name type="common">Wine cellar mold</name>
    <name type="synonym">Racodium cellare</name>
    <dbReference type="NCBI Taxonomy" id="395010"/>
    <lineage>
        <taxon>Eukaryota</taxon>
        <taxon>Fungi</taxon>
        <taxon>Dikarya</taxon>
        <taxon>Ascomycota</taxon>
        <taxon>Pezizomycotina</taxon>
        <taxon>Dothideomycetes</taxon>
        <taxon>Dothideomycetidae</taxon>
        <taxon>Mycosphaerellales</taxon>
        <taxon>Mycosphaerellaceae</taxon>
        <taxon>Zasmidium</taxon>
    </lineage>
</organism>
<evidence type="ECO:0000313" key="2">
    <source>
        <dbReference type="Proteomes" id="UP001305779"/>
    </source>
</evidence>
<gene>
    <name evidence="1" type="ORF">PRZ48_002016</name>
</gene>
<dbReference type="Gene3D" id="2.30.30.100">
    <property type="match status" value="1"/>
</dbReference>
<sequence>MFVGQMKCTDNERNIILAMTHEYRQPTESDVEIAMARYEKEGQTGNVKVDMKKRFVGLVVVPGQYITKIELESYVQDTKDSQANMETNPTAAQHDREKKLLRKLMKARIACGNSIQELETLDGFTDEWDATTEVLENAALDIHLQCEYACKESSALHQILTGLLTEQSAPGWMWTEVELRQENAVAAAREIIKVIDGLFAAGANPELMLKEMKRRTQHITTKLEGLAETFADLETEVQACIAEAQEHATRNPSS</sequence>
<dbReference type="InterPro" id="IPR010920">
    <property type="entry name" value="LSM_dom_sf"/>
</dbReference>
<reference evidence="1 2" key="1">
    <citation type="journal article" date="2023" name="G3 (Bethesda)">
        <title>A chromosome-level genome assembly of Zasmidium syzygii isolated from banana leaves.</title>
        <authorList>
            <person name="van Westerhoven A.C."/>
            <person name="Mehrabi R."/>
            <person name="Talebi R."/>
            <person name="Steentjes M.B.F."/>
            <person name="Corcolon B."/>
            <person name="Chong P.A."/>
            <person name="Kema G.H.J."/>
            <person name="Seidl M.F."/>
        </authorList>
    </citation>
    <scope>NUCLEOTIDE SEQUENCE [LARGE SCALE GENOMIC DNA]</scope>
    <source>
        <strain evidence="1 2">P124</strain>
    </source>
</reference>
<proteinExistence type="predicted"/>
<dbReference type="EMBL" id="JAXOVC010000001">
    <property type="protein sequence ID" value="KAK4508278.1"/>
    <property type="molecule type" value="Genomic_DNA"/>
</dbReference>
<dbReference type="PANTHER" id="PTHR10701:SF5">
    <property type="entry name" value="N-ALPHA-ACETYLTRANSFERASE 38, NATC AUXILIARY SUBUNIT"/>
    <property type="match status" value="1"/>
</dbReference>
<dbReference type="PANTHER" id="PTHR10701">
    <property type="entry name" value="SMALL NUCLEAR RIBONUCLEOPROTEIN-ASSOCIATED PROTEIN B AND N"/>
    <property type="match status" value="1"/>
</dbReference>
<accession>A0ABR0F480</accession>
<comment type="caution">
    <text evidence="1">The sequence shown here is derived from an EMBL/GenBank/DDBJ whole genome shotgun (WGS) entry which is preliminary data.</text>
</comment>
<dbReference type="Proteomes" id="UP001305779">
    <property type="component" value="Unassembled WGS sequence"/>
</dbReference>
<dbReference type="SUPFAM" id="SSF50182">
    <property type="entry name" value="Sm-like ribonucleoproteins"/>
    <property type="match status" value="1"/>
</dbReference>
<dbReference type="InterPro" id="IPR050914">
    <property type="entry name" value="snRNP_SmB/NAA38-like"/>
</dbReference>
<dbReference type="InterPro" id="IPR034110">
    <property type="entry name" value="LSMD1_Sm"/>
</dbReference>
<keyword evidence="2" id="KW-1185">Reference proteome</keyword>